<dbReference type="AlphaFoldDB" id="A0AAE8M7F1"/>
<keyword evidence="2" id="KW-1185">Reference proteome</keyword>
<name>A0AAE8M7F1_9HYPO</name>
<evidence type="ECO:0000313" key="2">
    <source>
        <dbReference type="Proteomes" id="UP001187734"/>
    </source>
</evidence>
<gene>
    <name evidence="1" type="ORF">FTOL_05193</name>
</gene>
<organism evidence="1 2">
    <name type="scientific">Fusarium torulosum</name>
    <dbReference type="NCBI Taxonomy" id="33205"/>
    <lineage>
        <taxon>Eukaryota</taxon>
        <taxon>Fungi</taxon>
        <taxon>Dikarya</taxon>
        <taxon>Ascomycota</taxon>
        <taxon>Pezizomycotina</taxon>
        <taxon>Sordariomycetes</taxon>
        <taxon>Hypocreomycetidae</taxon>
        <taxon>Hypocreales</taxon>
        <taxon>Nectriaceae</taxon>
        <taxon>Fusarium</taxon>
    </lineage>
</organism>
<sequence>MSTAAITSNQFKALCARVRWICTVLEEGSDFWQLLPYFVNLETLEVHGCDQEAAEGRHAAFDASAPLLPKLRFAKLIGYVSTPVVSWLLASGNTIQRLELKLLKEGIPRAPELQEILAAHPEDVDSPLREDRGGTTDGWSCIPQPLSGFLPRRGNGEYYLVLPKLRYLYLCQPSDNNLDSELMQNYLWSTHAEATAHEDWEKTLQASSSTLETLILEQKIGIEDTGPEWEREHQYIRSDHDGLRSERLIKIIEGVLQRELFPVLKCLYAHKTTGRTILGVRRRIGNDDTKFSGTVYAIAKLLYTDFHNEYRKGIAYLGFDPAAP</sequence>
<accession>A0AAE8M7F1</accession>
<dbReference type="Proteomes" id="UP001187734">
    <property type="component" value="Unassembled WGS sequence"/>
</dbReference>
<protein>
    <submittedName>
        <fullName evidence="1">Uncharacterized protein</fullName>
    </submittedName>
</protein>
<reference evidence="1" key="1">
    <citation type="submission" date="2018-03" db="EMBL/GenBank/DDBJ databases">
        <authorList>
            <person name="Guldener U."/>
        </authorList>
    </citation>
    <scope>NUCLEOTIDE SEQUENCE</scope>
</reference>
<dbReference type="EMBL" id="ONZP01000163">
    <property type="protein sequence ID" value="SPJ75462.1"/>
    <property type="molecule type" value="Genomic_DNA"/>
</dbReference>
<evidence type="ECO:0000313" key="1">
    <source>
        <dbReference type="EMBL" id="SPJ75462.1"/>
    </source>
</evidence>
<comment type="caution">
    <text evidence="1">The sequence shown here is derived from an EMBL/GenBank/DDBJ whole genome shotgun (WGS) entry which is preliminary data.</text>
</comment>
<proteinExistence type="predicted"/>